<comment type="caution">
    <text evidence="2">The sequence shown here is derived from an EMBL/GenBank/DDBJ whole genome shotgun (WGS) entry which is preliminary data.</text>
</comment>
<dbReference type="EMBL" id="JACHHW010000003">
    <property type="protein sequence ID" value="MBB5187107.1"/>
    <property type="molecule type" value="Genomic_DNA"/>
</dbReference>
<evidence type="ECO:0000259" key="1">
    <source>
        <dbReference type="Pfam" id="PF06527"/>
    </source>
</evidence>
<keyword evidence="3" id="KW-1185">Reference proteome</keyword>
<sequence length="321" mass="35994">MTHFRQVTFLPNEHLYSRIARYHRLSANLNPQNTRSILGIPLGTFKAQDIFNETFELSIAAAIQHGDDALSRLLSEHSLFGYYRLATPKTLIESRLARWSAGRSTSEIQKHVQNDRIVVLDKAWQSCPDCVVSDIKQFGTAYWHTEHQIPALAFCSTHRIPLWSGCEACGTVYSTLNDLPLPAAPCECVKGITATTSPTAFQSWLLSNVPKLLHTEHSHLETTIADLRSALSIPMKQTPHSVAEINKLLQSVEHLVGEATLARTFLYYRGGDTQFRGSPRPNFIKAIFYGSSSRVRHPIYYLLLMFAAESFSDSALCEKTA</sequence>
<feature type="domain" description="TniQ" evidence="1">
    <location>
        <begin position="6"/>
        <end position="162"/>
    </location>
</feature>
<organism evidence="2 3">
    <name type="scientific">Zhongshania antarctica</name>
    <dbReference type="NCBI Taxonomy" id="641702"/>
    <lineage>
        <taxon>Bacteria</taxon>
        <taxon>Pseudomonadati</taxon>
        <taxon>Pseudomonadota</taxon>
        <taxon>Gammaproteobacteria</taxon>
        <taxon>Cellvibrionales</taxon>
        <taxon>Spongiibacteraceae</taxon>
        <taxon>Zhongshania</taxon>
    </lineage>
</organism>
<accession>A0A840R2V9</accession>
<dbReference type="RefSeq" id="WP_184461832.1">
    <property type="nucleotide sequence ID" value="NZ_JACHHW010000003.1"/>
</dbReference>
<name>A0A840R2V9_9GAMM</name>
<reference evidence="2 3" key="1">
    <citation type="submission" date="2020-08" db="EMBL/GenBank/DDBJ databases">
        <title>Genomic Encyclopedia of Type Strains, Phase IV (KMG-IV): sequencing the most valuable type-strain genomes for metagenomic binning, comparative biology and taxonomic classification.</title>
        <authorList>
            <person name="Goeker M."/>
        </authorList>
    </citation>
    <scope>NUCLEOTIDE SEQUENCE [LARGE SCALE GENOMIC DNA]</scope>
    <source>
        <strain evidence="2 3">DSM 25701</strain>
    </source>
</reference>
<dbReference type="Pfam" id="PF06527">
    <property type="entry name" value="TniQ"/>
    <property type="match status" value="1"/>
</dbReference>
<dbReference type="AlphaFoldDB" id="A0A840R2V9"/>
<evidence type="ECO:0000313" key="2">
    <source>
        <dbReference type="EMBL" id="MBB5187107.1"/>
    </source>
</evidence>
<proteinExistence type="predicted"/>
<evidence type="ECO:0000313" key="3">
    <source>
        <dbReference type="Proteomes" id="UP000536640"/>
    </source>
</evidence>
<gene>
    <name evidence="2" type="ORF">HNQ57_001370</name>
</gene>
<protein>
    <recommendedName>
        <fullName evidence="1">TniQ domain-containing protein</fullName>
    </recommendedName>
</protein>
<dbReference type="Proteomes" id="UP000536640">
    <property type="component" value="Unassembled WGS sequence"/>
</dbReference>
<dbReference type="InterPro" id="IPR009492">
    <property type="entry name" value="TniQ"/>
</dbReference>